<name>A0AAD8MWC6_9APIA</name>
<sequence>MPSRKRDAAWMHGTEVVEGRVKVKCNFCSKVVGGITRFKEHLAIVGTDVTGCPDVSSEVSEEMRNSLEEMRNEKCQTNAVHPGYQVPIAFEARAAQICHACGWVYGVCGGQGSGQGFQLRLEAHHDQQQRMGVEQQPLPLLSIMSDAGASSSTQNHEIASNAALHGRQLSSAHRSDINLELQLGTSPDVARSDINLELQLGTKPPSPDDLRNSLSSGDYSVTLAGATRGAEHPDPSNDERLEWLSDNKGPLSYPVTKVKTDCFSSFTRARPTTNFSHGLVFSNSDSAYGRSRTSRVVLPSSDIYIFPHHEEQEEKLQLFAYLTKFPYAYHWSLLNV</sequence>
<gene>
    <name evidence="6" type="ORF">POM88_023838</name>
</gene>
<keyword evidence="2 4" id="KW-0863">Zinc-finger</keyword>
<dbReference type="PROSITE" id="PS50808">
    <property type="entry name" value="ZF_BED"/>
    <property type="match status" value="1"/>
</dbReference>
<dbReference type="InterPro" id="IPR003656">
    <property type="entry name" value="Znf_BED"/>
</dbReference>
<dbReference type="PANTHER" id="PTHR46951:SF2">
    <property type="entry name" value="BED-TYPE DOMAIN-CONTAINING PROTEIN"/>
    <property type="match status" value="1"/>
</dbReference>
<dbReference type="GO" id="GO:0008270">
    <property type="term" value="F:zinc ion binding"/>
    <property type="evidence" value="ECO:0007669"/>
    <property type="project" value="UniProtKB-KW"/>
</dbReference>
<reference evidence="6" key="1">
    <citation type="submission" date="2023-02" db="EMBL/GenBank/DDBJ databases">
        <title>Genome of toxic invasive species Heracleum sosnowskyi carries increased number of genes despite the absence of recent whole-genome duplications.</title>
        <authorList>
            <person name="Schelkunov M."/>
            <person name="Shtratnikova V."/>
            <person name="Makarenko M."/>
            <person name="Klepikova A."/>
            <person name="Omelchenko D."/>
            <person name="Novikova G."/>
            <person name="Obukhova E."/>
            <person name="Bogdanov V."/>
            <person name="Penin A."/>
            <person name="Logacheva M."/>
        </authorList>
    </citation>
    <scope>NUCLEOTIDE SEQUENCE</scope>
    <source>
        <strain evidence="6">Hsosn_3</strain>
        <tissue evidence="6">Leaf</tissue>
    </source>
</reference>
<dbReference type="EMBL" id="JAUIZM010000005">
    <property type="protein sequence ID" value="KAK1386103.1"/>
    <property type="molecule type" value="Genomic_DNA"/>
</dbReference>
<keyword evidence="3" id="KW-0862">Zinc</keyword>
<evidence type="ECO:0000256" key="3">
    <source>
        <dbReference type="ARBA" id="ARBA00022833"/>
    </source>
</evidence>
<keyword evidence="1" id="KW-0479">Metal-binding</keyword>
<dbReference type="AlphaFoldDB" id="A0AAD8MWC6"/>
<proteinExistence type="predicted"/>
<dbReference type="GO" id="GO:0003677">
    <property type="term" value="F:DNA binding"/>
    <property type="evidence" value="ECO:0007669"/>
    <property type="project" value="InterPro"/>
</dbReference>
<evidence type="ECO:0000313" key="7">
    <source>
        <dbReference type="Proteomes" id="UP001237642"/>
    </source>
</evidence>
<feature type="domain" description="BED-type" evidence="5">
    <location>
        <begin position="4"/>
        <end position="59"/>
    </location>
</feature>
<organism evidence="6 7">
    <name type="scientific">Heracleum sosnowskyi</name>
    <dbReference type="NCBI Taxonomy" id="360622"/>
    <lineage>
        <taxon>Eukaryota</taxon>
        <taxon>Viridiplantae</taxon>
        <taxon>Streptophyta</taxon>
        <taxon>Embryophyta</taxon>
        <taxon>Tracheophyta</taxon>
        <taxon>Spermatophyta</taxon>
        <taxon>Magnoliopsida</taxon>
        <taxon>eudicotyledons</taxon>
        <taxon>Gunneridae</taxon>
        <taxon>Pentapetalae</taxon>
        <taxon>asterids</taxon>
        <taxon>campanulids</taxon>
        <taxon>Apiales</taxon>
        <taxon>Apiaceae</taxon>
        <taxon>Apioideae</taxon>
        <taxon>apioid superclade</taxon>
        <taxon>Tordylieae</taxon>
        <taxon>Tordyliinae</taxon>
        <taxon>Heracleum</taxon>
    </lineage>
</organism>
<accession>A0AAD8MWC6</accession>
<reference evidence="6" key="2">
    <citation type="submission" date="2023-05" db="EMBL/GenBank/DDBJ databases">
        <authorList>
            <person name="Schelkunov M.I."/>
        </authorList>
    </citation>
    <scope>NUCLEOTIDE SEQUENCE</scope>
    <source>
        <strain evidence="6">Hsosn_3</strain>
        <tissue evidence="6">Leaf</tissue>
    </source>
</reference>
<protein>
    <recommendedName>
        <fullName evidence="5">BED-type domain-containing protein</fullName>
    </recommendedName>
</protein>
<keyword evidence="7" id="KW-1185">Reference proteome</keyword>
<evidence type="ECO:0000256" key="4">
    <source>
        <dbReference type="PROSITE-ProRule" id="PRU00027"/>
    </source>
</evidence>
<comment type="caution">
    <text evidence="6">The sequence shown here is derived from an EMBL/GenBank/DDBJ whole genome shotgun (WGS) entry which is preliminary data.</text>
</comment>
<evidence type="ECO:0000313" key="6">
    <source>
        <dbReference type="EMBL" id="KAK1386103.1"/>
    </source>
</evidence>
<dbReference type="PANTHER" id="PTHR46951">
    <property type="entry name" value="BED-TYPE DOMAIN-CONTAINING PROTEIN"/>
    <property type="match status" value="1"/>
</dbReference>
<evidence type="ECO:0000256" key="2">
    <source>
        <dbReference type="ARBA" id="ARBA00022771"/>
    </source>
</evidence>
<dbReference type="Proteomes" id="UP001237642">
    <property type="component" value="Unassembled WGS sequence"/>
</dbReference>
<evidence type="ECO:0000259" key="5">
    <source>
        <dbReference type="PROSITE" id="PS50808"/>
    </source>
</evidence>
<evidence type="ECO:0000256" key="1">
    <source>
        <dbReference type="ARBA" id="ARBA00022723"/>
    </source>
</evidence>